<reference evidence="2" key="1">
    <citation type="submission" date="2022-11" db="UniProtKB">
        <authorList>
            <consortium name="WormBaseParasite"/>
        </authorList>
    </citation>
    <scope>IDENTIFICATION</scope>
</reference>
<evidence type="ECO:0000313" key="1">
    <source>
        <dbReference type="Proteomes" id="UP000887574"/>
    </source>
</evidence>
<dbReference type="AlphaFoldDB" id="A0A915CZJ4"/>
<evidence type="ECO:0000313" key="2">
    <source>
        <dbReference type="WBParaSite" id="jg13953"/>
    </source>
</evidence>
<protein>
    <submittedName>
        <fullName evidence="2">Uncharacterized protein</fullName>
    </submittedName>
</protein>
<sequence length="70" mass="7742">MREKESQPASEEQDSGIELAINALEHAFGITDVDYAFQASKPLPNVFLEAEKGSETTTSPLLVIFWLQTT</sequence>
<dbReference type="Proteomes" id="UP000887574">
    <property type="component" value="Unplaced"/>
</dbReference>
<proteinExistence type="predicted"/>
<dbReference type="Gene3D" id="1.20.5.420">
    <property type="entry name" value="Immunoglobulin FC, subunit C"/>
    <property type="match status" value="1"/>
</dbReference>
<accession>A0A915CZJ4</accession>
<organism evidence="1 2">
    <name type="scientific">Ditylenchus dipsaci</name>
    <dbReference type="NCBI Taxonomy" id="166011"/>
    <lineage>
        <taxon>Eukaryota</taxon>
        <taxon>Metazoa</taxon>
        <taxon>Ecdysozoa</taxon>
        <taxon>Nematoda</taxon>
        <taxon>Chromadorea</taxon>
        <taxon>Rhabditida</taxon>
        <taxon>Tylenchina</taxon>
        <taxon>Tylenchomorpha</taxon>
        <taxon>Sphaerularioidea</taxon>
        <taxon>Anguinidae</taxon>
        <taxon>Anguininae</taxon>
        <taxon>Ditylenchus</taxon>
    </lineage>
</organism>
<dbReference type="WBParaSite" id="jg13953">
    <property type="protein sequence ID" value="jg13953"/>
    <property type="gene ID" value="jg13953"/>
</dbReference>
<name>A0A915CZJ4_9BILA</name>
<keyword evidence="1" id="KW-1185">Reference proteome</keyword>